<evidence type="ECO:0000256" key="4">
    <source>
        <dbReference type="ARBA" id="ARBA00022737"/>
    </source>
</evidence>
<dbReference type="GO" id="GO:0005737">
    <property type="term" value="C:cytoplasm"/>
    <property type="evidence" value="ECO:0007669"/>
    <property type="project" value="UniProtKB-SubCell"/>
</dbReference>
<proteinExistence type="predicted"/>
<dbReference type="GO" id="GO:0034657">
    <property type="term" value="C:GID complex"/>
    <property type="evidence" value="ECO:0007669"/>
    <property type="project" value="TreeGrafter"/>
</dbReference>
<keyword evidence="5" id="KW-0539">Nucleus</keyword>
<gene>
    <name evidence="7" type="primary">LOC130499115</name>
</gene>
<dbReference type="GO" id="GO:0043161">
    <property type="term" value="P:proteasome-mediated ubiquitin-dependent protein catabolic process"/>
    <property type="evidence" value="ECO:0007669"/>
    <property type="project" value="TreeGrafter"/>
</dbReference>
<dbReference type="GO" id="GO:0005634">
    <property type="term" value="C:nucleus"/>
    <property type="evidence" value="ECO:0007669"/>
    <property type="project" value="UniProtKB-SubCell"/>
</dbReference>
<evidence type="ECO:0000313" key="7">
    <source>
        <dbReference type="RefSeq" id="XP_056849001.1"/>
    </source>
</evidence>
<reference evidence="7" key="2">
    <citation type="submission" date="2025-08" db="UniProtKB">
        <authorList>
            <consortium name="RefSeq"/>
        </authorList>
    </citation>
    <scope>IDENTIFICATION</scope>
    <source>
        <tissue evidence="7">Leaf</tissue>
    </source>
</reference>
<dbReference type="OrthoDB" id="1714243at2759"/>
<evidence type="ECO:0000256" key="1">
    <source>
        <dbReference type="ARBA" id="ARBA00004123"/>
    </source>
</evidence>
<comment type="subcellular location">
    <subcellularLocation>
        <location evidence="2">Cytoplasm</location>
    </subcellularLocation>
    <subcellularLocation>
        <location evidence="1">Nucleus</location>
    </subcellularLocation>
</comment>
<evidence type="ECO:0000256" key="2">
    <source>
        <dbReference type="ARBA" id="ARBA00004496"/>
    </source>
</evidence>
<protein>
    <submittedName>
        <fullName evidence="7">Uncharacterized protein LOC130499115</fullName>
    </submittedName>
</protein>
<dbReference type="InterPro" id="IPR038739">
    <property type="entry name" value="ARMC8/Vid28"/>
</dbReference>
<organism evidence="6 7">
    <name type="scientific">Raphanus sativus</name>
    <name type="common">Radish</name>
    <name type="synonym">Raphanus raphanistrum var. sativus</name>
    <dbReference type="NCBI Taxonomy" id="3726"/>
    <lineage>
        <taxon>Eukaryota</taxon>
        <taxon>Viridiplantae</taxon>
        <taxon>Streptophyta</taxon>
        <taxon>Embryophyta</taxon>
        <taxon>Tracheophyta</taxon>
        <taxon>Spermatophyta</taxon>
        <taxon>Magnoliopsida</taxon>
        <taxon>eudicotyledons</taxon>
        <taxon>Gunneridae</taxon>
        <taxon>Pentapetalae</taxon>
        <taxon>rosids</taxon>
        <taxon>malvids</taxon>
        <taxon>Brassicales</taxon>
        <taxon>Brassicaceae</taxon>
        <taxon>Brassiceae</taxon>
        <taxon>Raphanus</taxon>
    </lineage>
</organism>
<evidence type="ECO:0000256" key="5">
    <source>
        <dbReference type="ARBA" id="ARBA00023242"/>
    </source>
</evidence>
<dbReference type="PANTHER" id="PTHR15651">
    <property type="entry name" value="ARMADILLO REPEAT-CONTAINING PROTEIN 8"/>
    <property type="match status" value="1"/>
</dbReference>
<dbReference type="RefSeq" id="XP_056849001.1">
    <property type="nucleotide sequence ID" value="XM_056993021.1"/>
</dbReference>
<evidence type="ECO:0000313" key="6">
    <source>
        <dbReference type="Proteomes" id="UP000504610"/>
    </source>
</evidence>
<reference evidence="6" key="1">
    <citation type="journal article" date="2019" name="Database">
        <title>The radish genome database (RadishGD): an integrated information resource for radish genomics.</title>
        <authorList>
            <person name="Yu H.J."/>
            <person name="Baek S."/>
            <person name="Lee Y.J."/>
            <person name="Cho A."/>
            <person name="Mun J.H."/>
        </authorList>
    </citation>
    <scope>NUCLEOTIDE SEQUENCE [LARGE SCALE GENOMIC DNA]</scope>
    <source>
        <strain evidence="6">cv. WK10039</strain>
    </source>
</reference>
<dbReference type="GeneID" id="130499115"/>
<name>A0A9W3CBM3_RAPSA</name>
<keyword evidence="6" id="KW-1185">Reference proteome</keyword>
<dbReference type="KEGG" id="rsz:130499115"/>
<dbReference type="PANTHER" id="PTHR15651:SF7">
    <property type="entry name" value="ARMADILLO REPEAT-CONTAINING PROTEIN 8"/>
    <property type="match status" value="1"/>
</dbReference>
<evidence type="ECO:0000256" key="3">
    <source>
        <dbReference type="ARBA" id="ARBA00022490"/>
    </source>
</evidence>
<dbReference type="AlphaFoldDB" id="A0A9W3CBM3"/>
<accession>A0A9W3CBM3</accession>
<keyword evidence="4" id="KW-0677">Repeat</keyword>
<keyword evidence="3" id="KW-0963">Cytoplasm</keyword>
<dbReference type="Proteomes" id="UP000504610">
    <property type="component" value="Chromosome 8"/>
</dbReference>
<sequence>MWRFTGFEGPYVFLETINVKNSFIQKSRLKDLLALSVVKCPLNQNDMTHLMLSNNNKTKPIAHSDPEPLVQEQALALRNIVDGCINSIEFVFDGDGLILDTVGRQMRKAPQAQMAIQGMYVLTDLASGTELHKEAVMQQLFPQGEAE</sequence>